<dbReference type="PANTHER" id="PTHR43873:SF1">
    <property type="entry name" value="COBYRINATE A,C-DIAMIDE SYNTHASE"/>
    <property type="match status" value="1"/>
</dbReference>
<reference evidence="11 12" key="1">
    <citation type="submission" date="2019-06" db="EMBL/GenBank/DDBJ databases">
        <title>Genomic insights into carbon and energy metabolism of Deferribacter autotrophicus revealed new metabolic traits in the phylum Deferribacteres.</title>
        <authorList>
            <person name="Slobodkin A.I."/>
            <person name="Slobodkina G.B."/>
            <person name="Allioux M."/>
            <person name="Alain K."/>
            <person name="Jebbar M."/>
            <person name="Shadrin V."/>
            <person name="Kublanov I.V."/>
            <person name="Toshchakov S.V."/>
            <person name="Bonch-Osmolovskaya E.A."/>
        </authorList>
    </citation>
    <scope>NUCLEOTIDE SEQUENCE [LARGE SCALE GENOMIC DNA]</scope>
    <source>
        <strain evidence="11 12">SL50</strain>
    </source>
</reference>
<dbReference type="Pfam" id="PF07685">
    <property type="entry name" value="GATase_3"/>
    <property type="match status" value="1"/>
</dbReference>
<keyword evidence="3 8" id="KW-0436">Ligase</keyword>
<evidence type="ECO:0000259" key="10">
    <source>
        <dbReference type="Pfam" id="PF07685"/>
    </source>
</evidence>
<accession>A0A5A8F7J0</accession>
<dbReference type="SUPFAM" id="SSF52317">
    <property type="entry name" value="Class I glutamine amidotransferase-like"/>
    <property type="match status" value="1"/>
</dbReference>
<comment type="caution">
    <text evidence="11">The sequence shown here is derived from an EMBL/GenBank/DDBJ whole genome shotgun (WGS) entry which is preliminary data.</text>
</comment>
<proteinExistence type="inferred from homology"/>
<comment type="pathway">
    <text evidence="8">Cofactor biosynthesis; adenosylcobalamin biosynthesis; cob(II)yrinate a,c-diamide from sirohydrochlorin (anaerobic route): step 10/10.</text>
</comment>
<evidence type="ECO:0000259" key="9">
    <source>
        <dbReference type="Pfam" id="PF01656"/>
    </source>
</evidence>
<dbReference type="GO" id="GO:0005524">
    <property type="term" value="F:ATP binding"/>
    <property type="evidence" value="ECO:0007669"/>
    <property type="project" value="UniProtKB-UniRule"/>
</dbReference>
<feature type="active site" description="Nucleophile" evidence="8">
    <location>
        <position position="327"/>
    </location>
</feature>
<keyword evidence="2 8" id="KW-0169">Cobalamin biosynthesis</keyword>
<dbReference type="CDD" id="cd03130">
    <property type="entry name" value="GATase1_CobB"/>
    <property type="match status" value="1"/>
</dbReference>
<evidence type="ECO:0000313" key="12">
    <source>
        <dbReference type="Proteomes" id="UP000322876"/>
    </source>
</evidence>
<comment type="domain">
    <text evidence="8">Comprises of two domains. The C-terminal domain contains the binding site for glutamine and catalyzes the hydrolysis of this substrate to glutamate and ammonia. The N-terminal domain is anticipated to bind ATP and cobyrinate and catalyzes the ultimate synthesis of the diamide product. The ammonia produced via the glutaminase domain is probably translocated to the adjacent domain via a molecular tunnel, where it reacts with an activated intermediate.</text>
</comment>
<evidence type="ECO:0000256" key="7">
    <source>
        <dbReference type="ARBA" id="ARBA00022962"/>
    </source>
</evidence>
<keyword evidence="12" id="KW-1185">Reference proteome</keyword>
<evidence type="ECO:0000256" key="1">
    <source>
        <dbReference type="ARBA" id="ARBA00001946"/>
    </source>
</evidence>
<evidence type="ECO:0000256" key="4">
    <source>
        <dbReference type="ARBA" id="ARBA00022741"/>
    </source>
</evidence>
<evidence type="ECO:0000313" key="11">
    <source>
        <dbReference type="EMBL" id="KAA0257826.1"/>
    </source>
</evidence>
<dbReference type="InterPro" id="IPR011698">
    <property type="entry name" value="GATase_3"/>
</dbReference>
<dbReference type="Gene3D" id="3.40.50.300">
    <property type="entry name" value="P-loop containing nucleotide triphosphate hydrolases"/>
    <property type="match status" value="1"/>
</dbReference>
<dbReference type="OrthoDB" id="9764035at2"/>
<protein>
    <recommendedName>
        <fullName evidence="8">Cobyrinate a,c-diamide synthase</fullName>
        <ecNumber evidence="8">6.3.5.11</ecNumber>
    </recommendedName>
    <alternativeName>
        <fullName evidence="8">Cobyrinic acid a,c-diamide synthetase</fullName>
    </alternativeName>
</protein>
<keyword evidence="5 8" id="KW-0067">ATP-binding</keyword>
<gene>
    <name evidence="8" type="primary">cbiA</name>
    <name evidence="11" type="ORF">FHQ18_08770</name>
</gene>
<keyword evidence="4 8" id="KW-0547">Nucleotide-binding</keyword>
<dbReference type="Proteomes" id="UP000322876">
    <property type="component" value="Unassembled WGS sequence"/>
</dbReference>
<dbReference type="PANTHER" id="PTHR43873">
    <property type="entry name" value="COBYRINATE A,C-DIAMIDE SYNTHASE"/>
    <property type="match status" value="1"/>
</dbReference>
<dbReference type="HAMAP" id="MF_00027">
    <property type="entry name" value="CobB_CbiA"/>
    <property type="match status" value="1"/>
</dbReference>
<feature type="domain" description="CobB/CobQ-like glutamine amidotransferase" evidence="10">
    <location>
        <begin position="248"/>
        <end position="435"/>
    </location>
</feature>
<comment type="cofactor">
    <cofactor evidence="1 8">
        <name>Mg(2+)</name>
        <dbReference type="ChEBI" id="CHEBI:18420"/>
    </cofactor>
</comment>
<dbReference type="InterPro" id="IPR002586">
    <property type="entry name" value="CobQ/CobB/MinD/ParA_Nub-bd_dom"/>
</dbReference>
<dbReference type="InterPro" id="IPR027417">
    <property type="entry name" value="P-loop_NTPase"/>
</dbReference>
<dbReference type="UniPathway" id="UPA00148">
    <property type="reaction ID" value="UER00231"/>
</dbReference>
<comment type="similarity">
    <text evidence="8">Belongs to the CobB/CbiA family.</text>
</comment>
<dbReference type="GO" id="GO:0009236">
    <property type="term" value="P:cobalamin biosynthetic process"/>
    <property type="evidence" value="ECO:0007669"/>
    <property type="project" value="UniProtKB-UniRule"/>
</dbReference>
<name>A0A5A8F7J0_9BACT</name>
<dbReference type="NCBIfam" id="TIGR00379">
    <property type="entry name" value="cobB"/>
    <property type="match status" value="1"/>
</dbReference>
<keyword evidence="7 8" id="KW-0315">Glutamine amidotransferase</keyword>
<dbReference type="AlphaFoldDB" id="A0A5A8F7J0"/>
<dbReference type="InterPro" id="IPR004484">
    <property type="entry name" value="CbiA/CobB_synth"/>
</dbReference>
<evidence type="ECO:0000256" key="2">
    <source>
        <dbReference type="ARBA" id="ARBA00022573"/>
    </source>
</evidence>
<sequence length="444" mass="50745">MDKKAVVISSDRSGSGKSSFSIFLSRFFSNQQLKVIPFKCGPDYIDTLHLKYASKNYAYNLDTVLMNREKLKYSFTKKLLENDVAVVEGVMGFYDGVDFKSFYGSTYDITKTLGLPVIFILDVSSTSYTASARLKGLVSLVDNINVVGVILNKVGSTRHESMVRNAVEYHTGVEVLGAVPKLKEIEIASRHLGIKTAIEMEKDFYEKLVGEYIKYVNVDKIVDKISYIPEQINIHDFTYNKQKKVAYVAYDEAFNFYYHDNLDYLENNGFKIKFFSPLENEVPDNPDFIYIGGGYPELFAKGLAKCIEVKEAISLFAKSGVPILAECGGMMYLSKGIFTDDGFYEMCNLFDFTVEMTKKRQSLGYVKVKAMIDTYYFEQGEEFVGHEFHYSRIKESKEDFVFEVHKLTGEERSFDGFYRGNALACYTHFHFLSENSIVKNLIRE</sequence>
<comment type="miscellaneous">
    <text evidence="8">The a and c carboxylates of cobyrinate are activated for nucleophilic attack via formation of a phosphorylated intermediate by ATP. CbiA catalyzes first the amidation of the c-carboxylate, and then that of the a-carboxylate.</text>
</comment>
<evidence type="ECO:0000256" key="8">
    <source>
        <dbReference type="HAMAP-Rule" id="MF_00027"/>
    </source>
</evidence>
<dbReference type="PROSITE" id="PS51274">
    <property type="entry name" value="GATASE_COBBQ"/>
    <property type="match status" value="1"/>
</dbReference>
<dbReference type="InterPro" id="IPR029062">
    <property type="entry name" value="Class_I_gatase-like"/>
</dbReference>
<evidence type="ECO:0000256" key="6">
    <source>
        <dbReference type="ARBA" id="ARBA00022842"/>
    </source>
</evidence>
<dbReference type="EC" id="6.3.5.11" evidence="8"/>
<comment type="catalytic activity">
    <reaction evidence="8">
        <text>cob(II)yrinate + 2 L-glutamine + 2 ATP + 2 H2O = cob(II)yrinate a,c diamide + 2 L-glutamate + 2 ADP + 2 phosphate + 2 H(+)</text>
        <dbReference type="Rhea" id="RHEA:26289"/>
        <dbReference type="ChEBI" id="CHEBI:15377"/>
        <dbReference type="ChEBI" id="CHEBI:15378"/>
        <dbReference type="ChEBI" id="CHEBI:29985"/>
        <dbReference type="ChEBI" id="CHEBI:30616"/>
        <dbReference type="ChEBI" id="CHEBI:43474"/>
        <dbReference type="ChEBI" id="CHEBI:58359"/>
        <dbReference type="ChEBI" id="CHEBI:58537"/>
        <dbReference type="ChEBI" id="CHEBI:58894"/>
        <dbReference type="ChEBI" id="CHEBI:456216"/>
        <dbReference type="EC" id="6.3.5.11"/>
    </reaction>
</comment>
<evidence type="ECO:0000256" key="5">
    <source>
        <dbReference type="ARBA" id="ARBA00022840"/>
    </source>
</evidence>
<dbReference type="Pfam" id="PF01656">
    <property type="entry name" value="CbiA"/>
    <property type="match status" value="1"/>
</dbReference>
<dbReference type="SUPFAM" id="SSF52540">
    <property type="entry name" value="P-loop containing nucleoside triphosphate hydrolases"/>
    <property type="match status" value="1"/>
</dbReference>
<dbReference type="GO" id="GO:0042242">
    <property type="term" value="F:cobyrinic acid a,c-diamide synthase activity"/>
    <property type="evidence" value="ECO:0007669"/>
    <property type="project" value="UniProtKB-UniRule"/>
</dbReference>
<dbReference type="Gene3D" id="3.40.50.880">
    <property type="match status" value="1"/>
</dbReference>
<organism evidence="11 12">
    <name type="scientific">Deferribacter autotrophicus</name>
    <dbReference type="NCBI Taxonomy" id="500465"/>
    <lineage>
        <taxon>Bacteria</taxon>
        <taxon>Pseudomonadati</taxon>
        <taxon>Deferribacterota</taxon>
        <taxon>Deferribacteres</taxon>
        <taxon>Deferribacterales</taxon>
        <taxon>Deferribacteraceae</taxon>
        <taxon>Deferribacter</taxon>
    </lineage>
</organism>
<comment type="function">
    <text evidence="8">Catalyzes the ATP-dependent amidation of the two carboxylate groups at positions a and c of cobyrinate, using either L-glutamine or ammonia as the nitrogen source.</text>
</comment>
<evidence type="ECO:0000256" key="3">
    <source>
        <dbReference type="ARBA" id="ARBA00022598"/>
    </source>
</evidence>
<feature type="site" description="Increases nucleophilicity of active site Cys" evidence="8">
    <location>
        <position position="428"/>
    </location>
</feature>
<dbReference type="EMBL" id="VFJB01000006">
    <property type="protein sequence ID" value="KAA0257826.1"/>
    <property type="molecule type" value="Genomic_DNA"/>
</dbReference>
<feature type="domain" description="CobQ/CobB/MinD/ParA nucleotide binding" evidence="9">
    <location>
        <begin position="7"/>
        <end position="191"/>
    </location>
</feature>
<dbReference type="RefSeq" id="WP_149266799.1">
    <property type="nucleotide sequence ID" value="NZ_VFJB01000006.1"/>
</dbReference>
<keyword evidence="6 8" id="KW-0460">Magnesium</keyword>
<dbReference type="NCBIfam" id="NF002204">
    <property type="entry name" value="PRK01077.1"/>
    <property type="match status" value="1"/>
</dbReference>